<feature type="transmembrane region" description="Helical" evidence="1">
    <location>
        <begin position="44"/>
        <end position="64"/>
    </location>
</feature>
<organism evidence="2 3">
    <name type="scientific">Phycicoccus elongatus Lp2</name>
    <dbReference type="NCBI Taxonomy" id="1193181"/>
    <lineage>
        <taxon>Bacteria</taxon>
        <taxon>Bacillati</taxon>
        <taxon>Actinomycetota</taxon>
        <taxon>Actinomycetes</taxon>
        <taxon>Micrococcales</taxon>
        <taxon>Intrasporangiaceae</taxon>
        <taxon>Phycicoccus</taxon>
    </lineage>
</organism>
<keyword evidence="1" id="KW-0812">Transmembrane</keyword>
<comment type="caution">
    <text evidence="2">The sequence shown here is derived from an EMBL/GenBank/DDBJ whole genome shotgun (WGS) entry which is preliminary data.</text>
</comment>
<reference evidence="2 3" key="1">
    <citation type="journal article" date="2013" name="ISME J.">
        <title>A metabolic model for members of the genus Tetrasphaera involved in enhanced biological phosphorus removal.</title>
        <authorList>
            <person name="Kristiansen R."/>
            <person name="Nguyen H.T.T."/>
            <person name="Saunders A.M."/>
            <person name="Nielsen J.L."/>
            <person name="Wimmer R."/>
            <person name="Le V.Q."/>
            <person name="McIlroy S.J."/>
            <person name="Petrovski S."/>
            <person name="Seviour R.J."/>
            <person name="Calteau A."/>
            <person name="Nielsen K.L."/>
            <person name="Nielsen P.H."/>
        </authorList>
    </citation>
    <scope>NUCLEOTIDE SEQUENCE [LARGE SCALE GENOMIC DNA]</scope>
    <source>
        <strain evidence="2 3">Lp2</strain>
    </source>
</reference>
<evidence type="ECO:0000313" key="2">
    <source>
        <dbReference type="EMBL" id="CCH70189.1"/>
    </source>
</evidence>
<sequence>MDLPVLARVGRDSLPTLETHKFVVVVVQVLAIRVGLANHGNESVTVVLLGILVVCVCMLIRPWIQVIWPRSIGRVHRAGPR</sequence>
<dbReference type="EMBL" id="CAIZ01000123">
    <property type="protein sequence ID" value="CCH70189.1"/>
    <property type="molecule type" value="Genomic_DNA"/>
</dbReference>
<protein>
    <submittedName>
        <fullName evidence="2">Uncharacterized protein</fullName>
    </submittedName>
</protein>
<dbReference type="STRING" id="1193181.BN10_530005"/>
<accession>N0E505</accession>
<keyword evidence="1" id="KW-0472">Membrane</keyword>
<gene>
    <name evidence="2" type="ORF">BN10_530005</name>
</gene>
<dbReference type="HOGENOM" id="CLU_2572713_0_0_11"/>
<keyword evidence="1" id="KW-1133">Transmembrane helix</keyword>
<keyword evidence="3" id="KW-1185">Reference proteome</keyword>
<name>N0E505_9MICO</name>
<proteinExistence type="predicted"/>
<dbReference type="Proteomes" id="UP000013167">
    <property type="component" value="Unassembled WGS sequence"/>
</dbReference>
<evidence type="ECO:0000313" key="3">
    <source>
        <dbReference type="Proteomes" id="UP000013167"/>
    </source>
</evidence>
<evidence type="ECO:0000256" key="1">
    <source>
        <dbReference type="SAM" id="Phobius"/>
    </source>
</evidence>
<dbReference type="AlphaFoldDB" id="N0E505"/>